<sequence>MTNGVNNGRITKQSQNELSQDDQLISQVTETQTNHQDDWANSTKDILDTLPRVWTRGLLYFLVVFVIIVLPWALLAKVDETGTANGKLEPKGKTIKLDAPVEGKVSLINVKEGDIVKSGQSLIEIESELIQADFKQQQTKLEGQEQKLNQLNFLEKQLQLVFRTQQQQNQAQKLEKLAQVNQAKQNLDALKNAYDLQKEEKLAQVNQAKQELAHNQEAIKLAEIQFKNAQGVKNRYDTAVEEGIVSQIQVIEREDTVQERKKAYEQSKSDIQQAKHRLAEQKSSYERTLKKARTDIKDAELRLKEQENSSDSLMGSAELSLLKNKEEINNLQTEISTLKSDIKQTKSQIESLQFQLSQRVVKAPIAGTIFHLPIEGEGTVVQSGTRLLEIAPQGTALILRAQMATTESGSITKGMLVKMKFDAFPFQDYGIIEGKLIEVSPTTSEIDTPNGKVLAYDLKIELNKTCMPTPKKCIKLRPGDTATAEVIVRQRRLIDFVLDPFKKLQNGGFKL</sequence>
<evidence type="ECO:0000256" key="8">
    <source>
        <dbReference type="SAM" id="Phobius"/>
    </source>
</evidence>
<dbReference type="AlphaFoldDB" id="A0A401II21"/>
<evidence type="ECO:0000256" key="7">
    <source>
        <dbReference type="SAM" id="MobiDB-lite"/>
    </source>
</evidence>
<dbReference type="InterPro" id="IPR058625">
    <property type="entry name" value="MdtA-like_BSH"/>
</dbReference>
<dbReference type="SUPFAM" id="SSF56954">
    <property type="entry name" value="Outer membrane efflux proteins (OEP)"/>
    <property type="match status" value="1"/>
</dbReference>
<reference evidence="12" key="1">
    <citation type="submission" date="2017-05" db="EMBL/GenBank/DDBJ databases">
        <title>Physiological properties and genetic analysis related to exopolysaccharide production of fresh-water unicellular cyanobacterium Aphanothece sacrum, Suizenji Nori, that has been cultured as a food source in Japan.</title>
        <authorList>
            <person name="Kanesaki Y."/>
            <person name="Yoshikawa S."/>
            <person name="Ohki K."/>
        </authorList>
    </citation>
    <scope>NUCLEOTIDE SEQUENCE [LARGE SCALE GENOMIC DNA]</scope>
    <source>
        <strain evidence="12">FPU1</strain>
    </source>
</reference>
<evidence type="ECO:0000313" key="11">
    <source>
        <dbReference type="EMBL" id="GBF80879.1"/>
    </source>
</evidence>
<evidence type="ECO:0000256" key="5">
    <source>
        <dbReference type="ARBA" id="ARBA00023136"/>
    </source>
</evidence>
<dbReference type="PANTHER" id="PTHR30386:SF26">
    <property type="entry name" value="TRANSPORT PROTEIN COMB"/>
    <property type="match status" value="1"/>
</dbReference>
<evidence type="ECO:0000259" key="9">
    <source>
        <dbReference type="Pfam" id="PF25917"/>
    </source>
</evidence>
<keyword evidence="6" id="KW-0175">Coiled coil</keyword>
<evidence type="ECO:0000256" key="4">
    <source>
        <dbReference type="ARBA" id="ARBA00022989"/>
    </source>
</evidence>
<dbReference type="Pfam" id="PF25917">
    <property type="entry name" value="BSH_RND"/>
    <property type="match status" value="1"/>
</dbReference>
<dbReference type="Gene3D" id="2.40.30.170">
    <property type="match status" value="1"/>
</dbReference>
<keyword evidence="3 8" id="KW-0812">Transmembrane</keyword>
<dbReference type="EMBL" id="BDQK01000013">
    <property type="protein sequence ID" value="GBF80879.1"/>
    <property type="molecule type" value="Genomic_DNA"/>
</dbReference>
<evidence type="ECO:0000256" key="2">
    <source>
        <dbReference type="ARBA" id="ARBA00009477"/>
    </source>
</evidence>
<gene>
    <name evidence="11" type="ORF">AsFPU1_2287</name>
</gene>
<protein>
    <submittedName>
        <fullName evidence="11">Secretion protein HlyD family protein</fullName>
    </submittedName>
</protein>
<dbReference type="Gene3D" id="2.40.50.100">
    <property type="match status" value="1"/>
</dbReference>
<accession>A0A401II21</accession>
<feature type="domain" description="AprE-like beta-barrel" evidence="10">
    <location>
        <begin position="397"/>
        <end position="487"/>
    </location>
</feature>
<dbReference type="InterPro" id="IPR058982">
    <property type="entry name" value="Beta-barrel_AprE"/>
</dbReference>
<evidence type="ECO:0000259" key="10">
    <source>
        <dbReference type="Pfam" id="PF26002"/>
    </source>
</evidence>
<feature type="transmembrane region" description="Helical" evidence="8">
    <location>
        <begin position="57"/>
        <end position="75"/>
    </location>
</feature>
<feature type="coiled-coil region" evidence="6">
    <location>
        <begin position="173"/>
        <end position="225"/>
    </location>
</feature>
<dbReference type="Proteomes" id="UP000287247">
    <property type="component" value="Unassembled WGS sequence"/>
</dbReference>
<evidence type="ECO:0000256" key="6">
    <source>
        <dbReference type="SAM" id="Coils"/>
    </source>
</evidence>
<keyword evidence="4 8" id="KW-1133">Transmembrane helix</keyword>
<dbReference type="Pfam" id="PF26002">
    <property type="entry name" value="Beta-barrel_AprE"/>
    <property type="match status" value="1"/>
</dbReference>
<dbReference type="GO" id="GO:0016020">
    <property type="term" value="C:membrane"/>
    <property type="evidence" value="ECO:0007669"/>
    <property type="project" value="UniProtKB-SubCell"/>
</dbReference>
<evidence type="ECO:0000256" key="3">
    <source>
        <dbReference type="ARBA" id="ARBA00022692"/>
    </source>
</evidence>
<name>A0A401II21_APHSA</name>
<keyword evidence="12" id="KW-1185">Reference proteome</keyword>
<dbReference type="PRINTS" id="PR01490">
    <property type="entry name" value="RTXTOXIND"/>
</dbReference>
<dbReference type="GO" id="GO:0015562">
    <property type="term" value="F:efflux transmembrane transporter activity"/>
    <property type="evidence" value="ECO:0007669"/>
    <property type="project" value="InterPro"/>
</dbReference>
<feature type="domain" description="Multidrug resistance protein MdtA-like barrel-sandwich hybrid" evidence="9">
    <location>
        <begin position="94"/>
        <end position="386"/>
    </location>
</feature>
<proteinExistence type="inferred from homology"/>
<comment type="caution">
    <text evidence="11">The sequence shown here is derived from an EMBL/GenBank/DDBJ whole genome shotgun (WGS) entry which is preliminary data.</text>
</comment>
<dbReference type="PANTHER" id="PTHR30386">
    <property type="entry name" value="MEMBRANE FUSION SUBUNIT OF EMRAB-TOLC MULTIDRUG EFFLUX PUMP"/>
    <property type="match status" value="1"/>
</dbReference>
<dbReference type="OrthoDB" id="9775513at2"/>
<feature type="coiled-coil region" evidence="6">
    <location>
        <begin position="261"/>
        <end position="355"/>
    </location>
</feature>
<comment type="subcellular location">
    <subcellularLocation>
        <location evidence="1">Membrane</location>
        <topology evidence="1">Single-pass membrane protein</topology>
    </subcellularLocation>
</comment>
<organism evidence="11 12">
    <name type="scientific">Aphanothece sacrum FPU1</name>
    <dbReference type="NCBI Taxonomy" id="1920663"/>
    <lineage>
        <taxon>Bacteria</taxon>
        <taxon>Bacillati</taxon>
        <taxon>Cyanobacteriota</taxon>
        <taxon>Cyanophyceae</taxon>
        <taxon>Oscillatoriophycideae</taxon>
        <taxon>Chroococcales</taxon>
        <taxon>Aphanothecaceae</taxon>
        <taxon>Aphanothece</taxon>
    </lineage>
</organism>
<comment type="similarity">
    <text evidence="2">Belongs to the membrane fusion protein (MFP) (TC 8.A.1) family.</text>
</comment>
<dbReference type="SUPFAM" id="SSF111369">
    <property type="entry name" value="HlyD-like secretion proteins"/>
    <property type="match status" value="1"/>
</dbReference>
<dbReference type="Gene3D" id="1.10.287.470">
    <property type="entry name" value="Helix hairpin bin"/>
    <property type="match status" value="1"/>
</dbReference>
<keyword evidence="5 8" id="KW-0472">Membrane</keyword>
<dbReference type="RefSeq" id="WP_124974724.1">
    <property type="nucleotide sequence ID" value="NZ_BDQK01000013.1"/>
</dbReference>
<evidence type="ECO:0000313" key="12">
    <source>
        <dbReference type="Proteomes" id="UP000287247"/>
    </source>
</evidence>
<dbReference type="InterPro" id="IPR050739">
    <property type="entry name" value="MFP"/>
</dbReference>
<evidence type="ECO:0000256" key="1">
    <source>
        <dbReference type="ARBA" id="ARBA00004167"/>
    </source>
</evidence>
<feature type="region of interest" description="Disordered" evidence="7">
    <location>
        <begin position="1"/>
        <end position="22"/>
    </location>
</feature>